<sequence length="209" mass="22786">MNYLWAGMIIVGIIFGAFNGKMPEVTNEALDSAKEAVTLCITMMGVMSFWVGMMEIASKSGVIELASKKMGPLLRFLFPGIPEGHPAKEHIAVNFISNFLGLGWAATPAGLKAMEELEKLEEERRRYDGKRTAGKRRAVPRGVASNEMCTFLILNISSLQLIPMNVIAYRSQYGSVNPTAIVGPAIAATAVSTAAAVVFCKVMEWKRRI</sequence>
<dbReference type="AlphaFoldDB" id="A0A426DMY8"/>
<dbReference type="RefSeq" id="WP_125129281.1">
    <property type="nucleotide sequence ID" value="NZ_RHJS01000002.1"/>
</dbReference>
<keyword evidence="2" id="KW-1133">Transmembrane helix</keyword>
<feature type="transmembrane region" description="Helical" evidence="2">
    <location>
        <begin position="36"/>
        <end position="53"/>
    </location>
</feature>
<organism evidence="4 5">
    <name type="scientific">Schaedlerella arabinosiphila</name>
    <dbReference type="NCBI Taxonomy" id="2044587"/>
    <lineage>
        <taxon>Bacteria</taxon>
        <taxon>Bacillati</taxon>
        <taxon>Bacillota</taxon>
        <taxon>Clostridia</taxon>
        <taxon>Lachnospirales</taxon>
        <taxon>Lachnospiraceae</taxon>
        <taxon>Schaedlerella</taxon>
    </lineage>
</organism>
<accession>A0A426DMY8</accession>
<keyword evidence="2" id="KW-0812">Transmembrane</keyword>
<feature type="transmembrane region" description="Helical" evidence="2">
    <location>
        <begin position="151"/>
        <end position="169"/>
    </location>
</feature>
<evidence type="ECO:0000259" key="3">
    <source>
        <dbReference type="Pfam" id="PF07670"/>
    </source>
</evidence>
<feature type="domain" description="Nucleoside transporter/FeoB GTPase Gate" evidence="3">
    <location>
        <begin position="41"/>
        <end position="115"/>
    </location>
</feature>
<evidence type="ECO:0000256" key="1">
    <source>
        <dbReference type="SAM" id="Coils"/>
    </source>
</evidence>
<protein>
    <submittedName>
        <fullName evidence="4">Nucleoside recognition protein</fullName>
    </submittedName>
</protein>
<dbReference type="EMBL" id="RHJS01000002">
    <property type="protein sequence ID" value="RRK34116.1"/>
    <property type="molecule type" value="Genomic_DNA"/>
</dbReference>
<name>A0A426DMY8_9FIRM</name>
<feature type="coiled-coil region" evidence="1">
    <location>
        <begin position="110"/>
        <end position="137"/>
    </location>
</feature>
<comment type="caution">
    <text evidence="4">The sequence shown here is derived from an EMBL/GenBank/DDBJ whole genome shotgun (WGS) entry which is preliminary data.</text>
</comment>
<dbReference type="Pfam" id="PF07670">
    <property type="entry name" value="Gate"/>
    <property type="match status" value="1"/>
</dbReference>
<evidence type="ECO:0000256" key="2">
    <source>
        <dbReference type="SAM" id="Phobius"/>
    </source>
</evidence>
<keyword evidence="5" id="KW-1185">Reference proteome</keyword>
<dbReference type="InterPro" id="IPR011642">
    <property type="entry name" value="Gate_dom"/>
</dbReference>
<reference evidence="4" key="1">
    <citation type="submission" date="2018-10" db="EMBL/GenBank/DDBJ databases">
        <title>Schaedlerella arabinophila gen. nov. sp. nov., isolated from the mouse intestinal tract and comparative analysis with the genome of the closely related altered Schaedler flora strain ASF502.</title>
        <authorList>
            <person name="Miyake S."/>
            <person name="Soh M."/>
            <person name="Seedorf H."/>
        </authorList>
    </citation>
    <scope>NUCLEOTIDE SEQUENCE [LARGE SCALE GENOMIC DNA]</scope>
    <source>
        <strain evidence="4">DSM 106076</strain>
    </source>
</reference>
<keyword evidence="2" id="KW-0472">Membrane</keyword>
<evidence type="ECO:0000313" key="4">
    <source>
        <dbReference type="EMBL" id="RRK34116.1"/>
    </source>
</evidence>
<keyword evidence="1" id="KW-0175">Coiled coil</keyword>
<feature type="transmembrane region" description="Helical" evidence="2">
    <location>
        <begin position="181"/>
        <end position="200"/>
    </location>
</feature>
<evidence type="ECO:0000313" key="5">
    <source>
        <dbReference type="Proteomes" id="UP000274920"/>
    </source>
</evidence>
<dbReference type="Proteomes" id="UP000274920">
    <property type="component" value="Unassembled WGS sequence"/>
</dbReference>
<proteinExistence type="predicted"/>
<gene>
    <name evidence="4" type="ORF">EBB54_24330</name>
</gene>